<protein>
    <submittedName>
        <fullName evidence="1">Uncharacterized protein</fullName>
    </submittedName>
</protein>
<dbReference type="EMBL" id="CM018034">
    <property type="protein sequence ID" value="KAA8543475.1"/>
    <property type="molecule type" value="Genomic_DNA"/>
</dbReference>
<evidence type="ECO:0000313" key="2">
    <source>
        <dbReference type="Proteomes" id="UP000325577"/>
    </source>
</evidence>
<organism evidence="1 2">
    <name type="scientific">Nyssa sinensis</name>
    <dbReference type="NCBI Taxonomy" id="561372"/>
    <lineage>
        <taxon>Eukaryota</taxon>
        <taxon>Viridiplantae</taxon>
        <taxon>Streptophyta</taxon>
        <taxon>Embryophyta</taxon>
        <taxon>Tracheophyta</taxon>
        <taxon>Spermatophyta</taxon>
        <taxon>Magnoliopsida</taxon>
        <taxon>eudicotyledons</taxon>
        <taxon>Gunneridae</taxon>
        <taxon>Pentapetalae</taxon>
        <taxon>asterids</taxon>
        <taxon>Cornales</taxon>
        <taxon>Nyssaceae</taxon>
        <taxon>Nyssa</taxon>
    </lineage>
</organism>
<dbReference type="Proteomes" id="UP000325577">
    <property type="component" value="Linkage Group LG11"/>
</dbReference>
<dbReference type="AlphaFoldDB" id="A0A5J5BK14"/>
<keyword evidence="2" id="KW-1185">Reference proteome</keyword>
<reference evidence="1 2" key="1">
    <citation type="submission" date="2019-09" db="EMBL/GenBank/DDBJ databases">
        <title>A chromosome-level genome assembly of the Chinese tupelo Nyssa sinensis.</title>
        <authorList>
            <person name="Yang X."/>
            <person name="Kang M."/>
            <person name="Yang Y."/>
            <person name="Xiong H."/>
            <person name="Wang M."/>
            <person name="Zhang Z."/>
            <person name="Wang Z."/>
            <person name="Wu H."/>
            <person name="Ma T."/>
            <person name="Liu J."/>
            <person name="Xi Z."/>
        </authorList>
    </citation>
    <scope>NUCLEOTIDE SEQUENCE [LARGE SCALE GENOMIC DNA]</scope>
    <source>
        <strain evidence="1">J267</strain>
        <tissue evidence="1">Leaf</tissue>
    </source>
</reference>
<evidence type="ECO:0000313" key="1">
    <source>
        <dbReference type="EMBL" id="KAA8543475.1"/>
    </source>
</evidence>
<sequence length="66" mass="7875">MFSFSYYQQIFLARSSVTLRIQRFFFIGIIHNFLRNRTVEVRVCDVGILVIGKLIRCLMFTFMTIC</sequence>
<gene>
    <name evidence="1" type="ORF">F0562_021030</name>
</gene>
<accession>A0A5J5BK14</accession>
<proteinExistence type="predicted"/>
<name>A0A5J5BK14_9ASTE</name>